<feature type="non-terminal residue" evidence="2">
    <location>
        <position position="268"/>
    </location>
</feature>
<keyword evidence="1" id="KW-0812">Transmembrane</keyword>
<proteinExistence type="predicted"/>
<gene>
    <name evidence="2" type="ORF">F5891DRAFT_965591</name>
</gene>
<protein>
    <submittedName>
        <fullName evidence="2">Uncharacterized protein</fullName>
    </submittedName>
</protein>
<dbReference type="RefSeq" id="XP_041217401.1">
    <property type="nucleotide sequence ID" value="XM_041376179.1"/>
</dbReference>
<dbReference type="Proteomes" id="UP001195769">
    <property type="component" value="Unassembled WGS sequence"/>
</dbReference>
<feature type="transmembrane region" description="Helical" evidence="1">
    <location>
        <begin position="16"/>
        <end position="36"/>
    </location>
</feature>
<comment type="caution">
    <text evidence="2">The sequence shown here is derived from an EMBL/GenBank/DDBJ whole genome shotgun (WGS) entry which is preliminary data.</text>
</comment>
<keyword evidence="1" id="KW-0472">Membrane</keyword>
<dbReference type="AlphaFoldDB" id="A0AAD4HBU1"/>
<reference evidence="2" key="1">
    <citation type="journal article" date="2020" name="New Phytol.">
        <title>Comparative genomics reveals dynamic genome evolution in host specialist ectomycorrhizal fungi.</title>
        <authorList>
            <person name="Lofgren L.A."/>
            <person name="Nguyen N.H."/>
            <person name="Vilgalys R."/>
            <person name="Ruytinx J."/>
            <person name="Liao H.L."/>
            <person name="Branco S."/>
            <person name="Kuo A."/>
            <person name="LaButti K."/>
            <person name="Lipzen A."/>
            <person name="Andreopoulos W."/>
            <person name="Pangilinan J."/>
            <person name="Riley R."/>
            <person name="Hundley H."/>
            <person name="Na H."/>
            <person name="Barry K."/>
            <person name="Grigoriev I.V."/>
            <person name="Stajich J.E."/>
            <person name="Kennedy P.G."/>
        </authorList>
    </citation>
    <scope>NUCLEOTIDE SEQUENCE</scope>
    <source>
        <strain evidence="2">FC203</strain>
    </source>
</reference>
<evidence type="ECO:0000256" key="1">
    <source>
        <dbReference type="SAM" id="Phobius"/>
    </source>
</evidence>
<keyword evidence="3" id="KW-1185">Reference proteome</keyword>
<keyword evidence="1" id="KW-1133">Transmembrane helix</keyword>
<evidence type="ECO:0000313" key="2">
    <source>
        <dbReference type="EMBL" id="KAG1889082.1"/>
    </source>
</evidence>
<sequence>SCALCGWTYDWFCCSMILLGIISNGMASLVIGSASLELQGVKSAPTAPPGDGMLMDGDDVVLLLGKEEDVATTIMRGRFTLRYEPWDEYAAIGSCSLLLVAQLLAQLLLIPQGTFFGQIMFLSSLAASWAYNLYLSSIDNEHIQEELLLEALNLNEQHMRTYSLGTRTTAAVFACLMLQPPGFEPEGIICKFIPNDTPVWTTWREKVLGVMRDQKVCSQDTCYDLLQMSDQEKDMFKPNDQKLLENLLEDARTAYELAVNEKLWLKCG</sequence>
<feature type="transmembrane region" description="Helical" evidence="1">
    <location>
        <begin position="89"/>
        <end position="109"/>
    </location>
</feature>
<organism evidence="2 3">
    <name type="scientific">Suillus fuscotomentosus</name>
    <dbReference type="NCBI Taxonomy" id="1912939"/>
    <lineage>
        <taxon>Eukaryota</taxon>
        <taxon>Fungi</taxon>
        <taxon>Dikarya</taxon>
        <taxon>Basidiomycota</taxon>
        <taxon>Agaricomycotina</taxon>
        <taxon>Agaricomycetes</taxon>
        <taxon>Agaricomycetidae</taxon>
        <taxon>Boletales</taxon>
        <taxon>Suillineae</taxon>
        <taxon>Suillaceae</taxon>
        <taxon>Suillus</taxon>
    </lineage>
</organism>
<dbReference type="GeneID" id="64670477"/>
<dbReference type="EMBL" id="JABBWK010000162">
    <property type="protein sequence ID" value="KAG1889082.1"/>
    <property type="molecule type" value="Genomic_DNA"/>
</dbReference>
<name>A0AAD4HBU1_9AGAM</name>
<evidence type="ECO:0000313" key="3">
    <source>
        <dbReference type="Proteomes" id="UP001195769"/>
    </source>
</evidence>
<accession>A0AAD4HBU1</accession>